<dbReference type="InterPro" id="IPR026816">
    <property type="entry name" value="Flavodoxin_dom"/>
</dbReference>
<dbReference type="GO" id="GO:0003955">
    <property type="term" value="F:NAD(P)H dehydrogenase (quinone) activity"/>
    <property type="evidence" value="ECO:0007669"/>
    <property type="project" value="TreeGrafter"/>
</dbReference>
<dbReference type="PROSITE" id="PS50902">
    <property type="entry name" value="FLAVODOXIN_LIKE"/>
    <property type="match status" value="1"/>
</dbReference>
<evidence type="ECO:0000256" key="1">
    <source>
        <dbReference type="SAM" id="MobiDB-lite"/>
    </source>
</evidence>
<proteinExistence type="predicted"/>
<dbReference type="AlphaFoldDB" id="X1PAV4"/>
<dbReference type="PANTHER" id="PTHR30546:SF57">
    <property type="entry name" value="FLAVODOXIN FAMILY PROTEIN"/>
    <property type="match status" value="1"/>
</dbReference>
<dbReference type="GO" id="GO:0009055">
    <property type="term" value="F:electron transfer activity"/>
    <property type="evidence" value="ECO:0007669"/>
    <property type="project" value="InterPro"/>
</dbReference>
<dbReference type="Gene3D" id="3.40.50.360">
    <property type="match status" value="1"/>
</dbReference>
<dbReference type="InterPro" id="IPR029039">
    <property type="entry name" value="Flavoprotein-like_sf"/>
</dbReference>
<sequence>MAKAIVIYYSRSGNTKQMAEIIASAMNDADLSTECKSVEKVKPEDLLSYDAIVIGSPTYYGHMAGAIKDLFDESVTFHGRLDGKVGAAFSSSANIGGGNETTVMGIIEAMLISGMVVQGDSQGDHYGPVSIGKPDQRVQKQCQRRGRR</sequence>
<dbReference type="SUPFAM" id="SSF52218">
    <property type="entry name" value="Flavoproteins"/>
    <property type="match status" value="1"/>
</dbReference>
<dbReference type="EMBL" id="BARV01016527">
    <property type="protein sequence ID" value="GAI28044.1"/>
    <property type="molecule type" value="Genomic_DNA"/>
</dbReference>
<dbReference type="PANTHER" id="PTHR30546">
    <property type="entry name" value="FLAVODOXIN-RELATED PROTEIN WRBA-RELATED"/>
    <property type="match status" value="1"/>
</dbReference>
<dbReference type="InterPro" id="IPR008254">
    <property type="entry name" value="Flavodoxin/NO_synth"/>
</dbReference>
<dbReference type="PROSITE" id="PS00201">
    <property type="entry name" value="FLAVODOXIN"/>
    <property type="match status" value="1"/>
</dbReference>
<gene>
    <name evidence="3" type="ORF">S06H3_28339</name>
</gene>
<feature type="region of interest" description="Disordered" evidence="1">
    <location>
        <begin position="123"/>
        <end position="148"/>
    </location>
</feature>
<accession>X1PAV4</accession>
<feature type="non-terminal residue" evidence="3">
    <location>
        <position position="148"/>
    </location>
</feature>
<evidence type="ECO:0000259" key="2">
    <source>
        <dbReference type="PROSITE" id="PS50902"/>
    </source>
</evidence>
<name>X1PAV4_9ZZZZ</name>
<evidence type="ECO:0000313" key="3">
    <source>
        <dbReference type="EMBL" id="GAI28044.1"/>
    </source>
</evidence>
<dbReference type="GO" id="GO:0016020">
    <property type="term" value="C:membrane"/>
    <property type="evidence" value="ECO:0007669"/>
    <property type="project" value="TreeGrafter"/>
</dbReference>
<protein>
    <recommendedName>
        <fullName evidence="2">Flavodoxin-like domain-containing protein</fullName>
    </recommendedName>
</protein>
<feature type="domain" description="Flavodoxin-like" evidence="2">
    <location>
        <begin position="4"/>
        <end position="148"/>
    </location>
</feature>
<dbReference type="GO" id="GO:0010181">
    <property type="term" value="F:FMN binding"/>
    <property type="evidence" value="ECO:0007669"/>
    <property type="project" value="InterPro"/>
</dbReference>
<reference evidence="3" key="1">
    <citation type="journal article" date="2014" name="Front. Microbiol.">
        <title>High frequency of phylogenetically diverse reductive dehalogenase-homologous genes in deep subseafloor sedimentary metagenomes.</title>
        <authorList>
            <person name="Kawai M."/>
            <person name="Futagami T."/>
            <person name="Toyoda A."/>
            <person name="Takaki Y."/>
            <person name="Nishi S."/>
            <person name="Hori S."/>
            <person name="Arai W."/>
            <person name="Tsubouchi T."/>
            <person name="Morono Y."/>
            <person name="Uchiyama I."/>
            <person name="Ito T."/>
            <person name="Fujiyama A."/>
            <person name="Inagaki F."/>
            <person name="Takami H."/>
        </authorList>
    </citation>
    <scope>NUCLEOTIDE SEQUENCE</scope>
    <source>
        <strain evidence="3">Expedition CK06-06</strain>
    </source>
</reference>
<dbReference type="Pfam" id="PF12724">
    <property type="entry name" value="Flavodoxin_5"/>
    <property type="match status" value="1"/>
</dbReference>
<dbReference type="InterPro" id="IPR001226">
    <property type="entry name" value="Flavodoxin_CS"/>
</dbReference>
<organism evidence="3">
    <name type="scientific">marine sediment metagenome</name>
    <dbReference type="NCBI Taxonomy" id="412755"/>
    <lineage>
        <taxon>unclassified sequences</taxon>
        <taxon>metagenomes</taxon>
        <taxon>ecological metagenomes</taxon>
    </lineage>
</organism>
<comment type="caution">
    <text evidence="3">The sequence shown here is derived from an EMBL/GenBank/DDBJ whole genome shotgun (WGS) entry which is preliminary data.</text>
</comment>